<proteinExistence type="predicted"/>
<feature type="compositionally biased region" description="Polar residues" evidence="1">
    <location>
        <begin position="29"/>
        <end position="96"/>
    </location>
</feature>
<reference evidence="3" key="1">
    <citation type="submission" date="2025-08" db="UniProtKB">
        <authorList>
            <consortium name="RefSeq"/>
        </authorList>
    </citation>
    <scope>IDENTIFICATION</scope>
    <source>
        <tissue evidence="3">Whole body</tissue>
    </source>
</reference>
<evidence type="ECO:0000256" key="1">
    <source>
        <dbReference type="SAM" id="MobiDB-lite"/>
    </source>
</evidence>
<feature type="compositionally biased region" description="Basic and acidic residues" evidence="1">
    <location>
        <begin position="1"/>
        <end position="15"/>
    </location>
</feature>
<dbReference type="AlphaFoldDB" id="A0A8B8FQ51"/>
<dbReference type="RefSeq" id="XP_025412643.1">
    <property type="nucleotide sequence ID" value="XM_025556858.1"/>
</dbReference>
<feature type="compositionally biased region" description="Acidic residues" evidence="1">
    <location>
        <begin position="17"/>
        <end position="28"/>
    </location>
</feature>
<sequence>MEERETKGNIERPPDTEYADLDNDDEGQESLQTTDIPNSPEVSKQPVSQSFAQHNPTSNNDTLSPEISKQPVSQSFTQHNLSSRNDTPSSSAVTFAKSSRKKIFNLRQQHLHS</sequence>
<name>A0A8B8FQ51_9HEMI</name>
<dbReference type="GeneID" id="112685086"/>
<evidence type="ECO:0000313" key="2">
    <source>
        <dbReference type="Proteomes" id="UP000694846"/>
    </source>
</evidence>
<gene>
    <name evidence="3" type="primary">LOC112685086</name>
</gene>
<keyword evidence="2" id="KW-1185">Reference proteome</keyword>
<dbReference type="Proteomes" id="UP000694846">
    <property type="component" value="Unplaced"/>
</dbReference>
<organism evidence="2 3">
    <name type="scientific">Sipha flava</name>
    <name type="common">yellow sugarcane aphid</name>
    <dbReference type="NCBI Taxonomy" id="143950"/>
    <lineage>
        <taxon>Eukaryota</taxon>
        <taxon>Metazoa</taxon>
        <taxon>Ecdysozoa</taxon>
        <taxon>Arthropoda</taxon>
        <taxon>Hexapoda</taxon>
        <taxon>Insecta</taxon>
        <taxon>Pterygota</taxon>
        <taxon>Neoptera</taxon>
        <taxon>Paraneoptera</taxon>
        <taxon>Hemiptera</taxon>
        <taxon>Sternorrhyncha</taxon>
        <taxon>Aphidomorpha</taxon>
        <taxon>Aphidoidea</taxon>
        <taxon>Aphididae</taxon>
        <taxon>Sipha</taxon>
    </lineage>
</organism>
<evidence type="ECO:0000313" key="3">
    <source>
        <dbReference type="RefSeq" id="XP_025412643.1"/>
    </source>
</evidence>
<accession>A0A8B8FQ51</accession>
<dbReference type="OrthoDB" id="6607885at2759"/>
<protein>
    <submittedName>
        <fullName evidence="3">Uncharacterized protein LOC112685086</fullName>
    </submittedName>
</protein>
<feature type="region of interest" description="Disordered" evidence="1">
    <location>
        <begin position="1"/>
        <end position="96"/>
    </location>
</feature>